<gene>
    <name evidence="3" type="ORF">PBIL07802_LOCUS165</name>
</gene>
<evidence type="ECO:0000256" key="1">
    <source>
        <dbReference type="SAM" id="MobiDB-lite"/>
    </source>
</evidence>
<feature type="region of interest" description="Disordered" evidence="1">
    <location>
        <begin position="1"/>
        <end position="86"/>
    </location>
</feature>
<proteinExistence type="predicted"/>
<dbReference type="EMBL" id="HBIB01000307">
    <property type="protein sequence ID" value="CAE0238024.1"/>
    <property type="molecule type" value="Transcribed_RNA"/>
</dbReference>
<keyword evidence="2" id="KW-0812">Transmembrane</keyword>
<accession>A0A7S3FYI4</accession>
<keyword evidence="2" id="KW-0472">Membrane</keyword>
<protein>
    <submittedName>
        <fullName evidence="3">Uncharacterized protein</fullName>
    </submittedName>
</protein>
<evidence type="ECO:0000256" key="2">
    <source>
        <dbReference type="SAM" id="Phobius"/>
    </source>
</evidence>
<sequence length="268" mass="29398">MSSIEERRRQLRQRKLAAGSAENRMSKLNDAVTKTVEEEKHPNSQKKDKEAEKKIERASHRSEATASSARAGSAQAKRSEEASETPKGVFRLNLKTASVDELATAVVTSQISLKDFGREMGRRTAHAAPFFLNSIFYLIALPLAVCVSFFIAFDTSQCVHFAPFQRHPIPSLSDARGSTGLVAFMATSGIIAVLLETLLLRTGAMKTRTTDIVVDGWSSLQWVLFSTLAYTFGRTRTLAHIFWKVVVFVVGGMFLHFVAVAGGCIANA</sequence>
<reference evidence="3" key="1">
    <citation type="submission" date="2021-01" db="EMBL/GenBank/DDBJ databases">
        <authorList>
            <person name="Corre E."/>
            <person name="Pelletier E."/>
            <person name="Niang G."/>
            <person name="Scheremetjew M."/>
            <person name="Finn R."/>
            <person name="Kale V."/>
            <person name="Holt S."/>
            <person name="Cochrane G."/>
            <person name="Meng A."/>
            <person name="Brown T."/>
            <person name="Cohen L."/>
        </authorList>
    </citation>
    <scope>NUCLEOTIDE SEQUENCE</scope>
    <source>
        <strain evidence="3">NIES-2562</strain>
    </source>
</reference>
<feature type="transmembrane region" description="Helical" evidence="2">
    <location>
        <begin position="181"/>
        <end position="200"/>
    </location>
</feature>
<organism evidence="3">
    <name type="scientific">Palpitomonas bilix</name>
    <dbReference type="NCBI Taxonomy" id="652834"/>
    <lineage>
        <taxon>Eukaryota</taxon>
        <taxon>Eukaryota incertae sedis</taxon>
    </lineage>
</organism>
<dbReference type="AlphaFoldDB" id="A0A7S3FYI4"/>
<evidence type="ECO:0000313" key="3">
    <source>
        <dbReference type="EMBL" id="CAE0238024.1"/>
    </source>
</evidence>
<keyword evidence="2" id="KW-1133">Transmembrane helix</keyword>
<feature type="transmembrane region" description="Helical" evidence="2">
    <location>
        <begin position="245"/>
        <end position="266"/>
    </location>
</feature>
<feature type="transmembrane region" description="Helical" evidence="2">
    <location>
        <begin position="130"/>
        <end position="153"/>
    </location>
</feature>
<name>A0A7S3FYI4_9EUKA</name>
<feature type="compositionally biased region" description="Basic and acidic residues" evidence="1">
    <location>
        <begin position="35"/>
        <end position="63"/>
    </location>
</feature>